<evidence type="ECO:0000313" key="2">
    <source>
        <dbReference type="Proteomes" id="UP000002949"/>
    </source>
</evidence>
<gene>
    <name evidence="1" type="ORF">MEA186_12868</name>
</gene>
<name>G6Y9F4_9HYPH</name>
<protein>
    <submittedName>
        <fullName evidence="1">Putative cytochrome c-like protein</fullName>
    </submittedName>
</protein>
<dbReference type="GO" id="GO:0005506">
    <property type="term" value="F:iron ion binding"/>
    <property type="evidence" value="ECO:0007669"/>
    <property type="project" value="InterPro"/>
</dbReference>
<reference evidence="1 2" key="1">
    <citation type="journal article" date="2012" name="J. Bacteriol.">
        <title>Draft Genome Sequence of Plant Growth-Promoting Rhizobium Mesorhizobium amorphae, Isolated from Zinc-Lead Mine Tailings.</title>
        <authorList>
            <person name="Hao X."/>
            <person name="Lin Y."/>
            <person name="Johnstone L."/>
            <person name="Baltrus D.A."/>
            <person name="Miller S.J."/>
            <person name="Wei G."/>
            <person name="Rensing C."/>
        </authorList>
    </citation>
    <scope>NUCLEOTIDE SEQUENCE [LARGE SCALE GENOMIC DNA]</scope>
    <source>
        <strain evidence="1 2">CCNWGS0123</strain>
    </source>
</reference>
<dbReference type="RefSeq" id="WP_006202089.1">
    <property type="nucleotide sequence ID" value="NZ_AGSN01000101.1"/>
</dbReference>
<dbReference type="PROSITE" id="PS51009">
    <property type="entry name" value="CYTCII"/>
    <property type="match status" value="1"/>
</dbReference>
<dbReference type="Proteomes" id="UP000002949">
    <property type="component" value="Unassembled WGS sequence"/>
</dbReference>
<proteinExistence type="predicted"/>
<dbReference type="eggNOG" id="COG3909">
    <property type="taxonomic scope" value="Bacteria"/>
</dbReference>
<dbReference type="GO" id="GO:0020037">
    <property type="term" value="F:heme binding"/>
    <property type="evidence" value="ECO:0007669"/>
    <property type="project" value="InterPro"/>
</dbReference>
<dbReference type="STRING" id="1082933.A6B35_18530"/>
<dbReference type="KEGG" id="mamo:A6B35_18530"/>
<accession>G6Y9F4</accession>
<dbReference type="SUPFAM" id="SSF47175">
    <property type="entry name" value="Cytochromes"/>
    <property type="match status" value="1"/>
</dbReference>
<dbReference type="InterPro" id="IPR010980">
    <property type="entry name" value="Cyt_c/b562"/>
</dbReference>
<dbReference type="EMBL" id="AGSN01000101">
    <property type="protein sequence ID" value="EHH11660.1"/>
    <property type="molecule type" value="Genomic_DNA"/>
</dbReference>
<dbReference type="GO" id="GO:0009055">
    <property type="term" value="F:electron transfer activity"/>
    <property type="evidence" value="ECO:0007669"/>
    <property type="project" value="InterPro"/>
</dbReference>
<dbReference type="OrthoDB" id="8115790at2"/>
<keyword evidence="2" id="KW-1185">Reference proteome</keyword>
<sequence>MNIGVAACPHGEAHNSVRLVLAVGLALACVSSLVAAKVGIEALIESRQASMKQMATAAKTLAGIFNGQVPYNAATFRDAAETLRDRTGSLLGEFPSGSLGPLSGAKPEIDQDRRSFEALAHHIATLATALAKEAANAPPQINAEMRMGPGTMMDGGSLLGKRTNAAEPEPATLPAEHLVHMILQDCTSCHSRFRQKIR</sequence>
<dbReference type="Pfam" id="PF01322">
    <property type="entry name" value="Cytochrom_C_2"/>
    <property type="match status" value="1"/>
</dbReference>
<dbReference type="AlphaFoldDB" id="G6Y9F4"/>
<dbReference type="GO" id="GO:0022900">
    <property type="term" value="P:electron transport chain"/>
    <property type="evidence" value="ECO:0007669"/>
    <property type="project" value="InterPro"/>
</dbReference>
<dbReference type="Gene3D" id="1.20.120.10">
    <property type="entry name" value="Cytochrome c/b562"/>
    <property type="match status" value="1"/>
</dbReference>
<organism evidence="1 2">
    <name type="scientific">Mesorhizobium amorphae CCNWGS0123</name>
    <dbReference type="NCBI Taxonomy" id="1082933"/>
    <lineage>
        <taxon>Bacteria</taxon>
        <taxon>Pseudomonadati</taxon>
        <taxon>Pseudomonadota</taxon>
        <taxon>Alphaproteobacteria</taxon>
        <taxon>Hyphomicrobiales</taxon>
        <taxon>Phyllobacteriaceae</taxon>
        <taxon>Mesorhizobium</taxon>
    </lineage>
</organism>
<evidence type="ECO:0000313" key="1">
    <source>
        <dbReference type="EMBL" id="EHH11660.1"/>
    </source>
</evidence>
<dbReference type="InterPro" id="IPR002321">
    <property type="entry name" value="Cyt_c_II"/>
</dbReference>